<sequence length="181" mass="19314">MKFLVLAFCVCAASAATFPRPGYGNFARATATVNVPPVVPVVSVVPDVPVYPAVKAVKAETYATKTYVNDGKDVNAEVLRSNSEVNPDGFAYNYETSNGIAAEAQGTLKELEKGVAAVVVRGQYQYQGPEGPVLVTYEANENGFQPSSDILPTPPPVPVAILRSLEYIAAHPQPVEQVKKF</sequence>
<dbReference type="GO" id="GO:0042302">
    <property type="term" value="F:structural constituent of cuticle"/>
    <property type="evidence" value="ECO:0007669"/>
    <property type="project" value="UniProtKB-UniRule"/>
</dbReference>
<evidence type="ECO:0000313" key="7">
    <source>
        <dbReference type="Proteomes" id="UP001549921"/>
    </source>
</evidence>
<dbReference type="EMBL" id="JBEUOH010000007">
    <property type="protein sequence ID" value="KAL0892184.1"/>
    <property type="molecule type" value="Genomic_DNA"/>
</dbReference>
<dbReference type="PROSITE" id="PS51155">
    <property type="entry name" value="CHIT_BIND_RR_2"/>
    <property type="match status" value="1"/>
</dbReference>
<evidence type="ECO:0000256" key="2">
    <source>
        <dbReference type="PROSITE-ProRule" id="PRU00497"/>
    </source>
</evidence>
<dbReference type="PANTHER" id="PTHR10380">
    <property type="entry name" value="CUTICLE PROTEIN"/>
    <property type="match status" value="1"/>
</dbReference>
<proteinExistence type="predicted"/>
<keyword evidence="6" id="KW-1185">Reference proteome</keyword>
<keyword evidence="1 3" id="KW-0732">Signal</keyword>
<dbReference type="AlphaFoldDB" id="A0ABD0TAK2"/>
<accession>A0ABD0TAK2</accession>
<evidence type="ECO:0000256" key="3">
    <source>
        <dbReference type="SAM" id="SignalP"/>
    </source>
</evidence>
<evidence type="ECO:0000313" key="6">
    <source>
        <dbReference type="Proteomes" id="UP001549920"/>
    </source>
</evidence>
<organism evidence="4 7">
    <name type="scientific">Loxostege sticticalis</name>
    <name type="common">Beet webworm moth</name>
    <dbReference type="NCBI Taxonomy" id="481309"/>
    <lineage>
        <taxon>Eukaryota</taxon>
        <taxon>Metazoa</taxon>
        <taxon>Ecdysozoa</taxon>
        <taxon>Arthropoda</taxon>
        <taxon>Hexapoda</taxon>
        <taxon>Insecta</taxon>
        <taxon>Pterygota</taxon>
        <taxon>Neoptera</taxon>
        <taxon>Endopterygota</taxon>
        <taxon>Lepidoptera</taxon>
        <taxon>Glossata</taxon>
        <taxon>Ditrysia</taxon>
        <taxon>Pyraloidea</taxon>
        <taxon>Crambidae</taxon>
        <taxon>Pyraustinae</taxon>
        <taxon>Loxostege</taxon>
    </lineage>
</organism>
<keyword evidence="2" id="KW-0193">Cuticle</keyword>
<dbReference type="Proteomes" id="UP001549920">
    <property type="component" value="Unassembled WGS sequence"/>
</dbReference>
<dbReference type="PANTHER" id="PTHR10380:SF238">
    <property type="entry name" value="CUTICULAR PROTEIN 65EA-RELATED"/>
    <property type="match status" value="1"/>
</dbReference>
<gene>
    <name evidence="5" type="ORF">ABMA27_015372</name>
    <name evidence="4" type="ORF">ABMA28_015638</name>
</gene>
<feature type="signal peptide" evidence="3">
    <location>
        <begin position="1"/>
        <end position="15"/>
    </location>
</feature>
<protein>
    <submittedName>
        <fullName evidence="4">Uncharacterized protein</fullName>
    </submittedName>
</protein>
<evidence type="ECO:0000313" key="4">
    <source>
        <dbReference type="EMBL" id="KAL0840381.1"/>
    </source>
</evidence>
<dbReference type="EMBL" id="JBEDNZ010000007">
    <property type="protein sequence ID" value="KAL0840381.1"/>
    <property type="molecule type" value="Genomic_DNA"/>
</dbReference>
<dbReference type="InterPro" id="IPR000618">
    <property type="entry name" value="Insect_cuticle"/>
</dbReference>
<feature type="chain" id="PRO_5044722941" evidence="3">
    <location>
        <begin position="16"/>
        <end position="181"/>
    </location>
</feature>
<dbReference type="Pfam" id="PF00379">
    <property type="entry name" value="Chitin_bind_4"/>
    <property type="match status" value="1"/>
</dbReference>
<dbReference type="Proteomes" id="UP001549921">
    <property type="component" value="Unassembled WGS sequence"/>
</dbReference>
<dbReference type="InterPro" id="IPR050468">
    <property type="entry name" value="Cuticle_Struct_Prot"/>
</dbReference>
<reference evidence="6 7" key="1">
    <citation type="submission" date="2024-06" db="EMBL/GenBank/DDBJ databases">
        <title>A chromosome-level genome assembly of beet webworm, Loxostege sticticalis.</title>
        <authorList>
            <person name="Zhang Y."/>
        </authorList>
    </citation>
    <scope>NUCLEOTIDE SEQUENCE [LARGE SCALE GENOMIC DNA]</scope>
    <source>
        <strain evidence="5">AQ026</strain>
        <strain evidence="4">AQ028</strain>
        <tissue evidence="4">Male pupae</tissue>
        <tissue evidence="5">Whole body</tissue>
    </source>
</reference>
<evidence type="ECO:0000256" key="1">
    <source>
        <dbReference type="ARBA" id="ARBA00022729"/>
    </source>
</evidence>
<name>A0ABD0TAK2_LOXSC</name>
<evidence type="ECO:0000313" key="5">
    <source>
        <dbReference type="EMBL" id="KAL0892184.1"/>
    </source>
</evidence>
<comment type="caution">
    <text evidence="4">The sequence shown here is derived from an EMBL/GenBank/DDBJ whole genome shotgun (WGS) entry which is preliminary data.</text>
</comment>